<dbReference type="OrthoDB" id="4990at2"/>
<feature type="domain" description="Deacetylase PdaC" evidence="2">
    <location>
        <begin position="38"/>
        <end position="124"/>
    </location>
</feature>
<dbReference type="EMBL" id="WMQE01000040">
    <property type="protein sequence ID" value="MTK22497.1"/>
    <property type="molecule type" value="Genomic_DNA"/>
</dbReference>
<reference evidence="3 4" key="1">
    <citation type="journal article" date="2019" name="Nat. Med.">
        <title>A library of human gut bacterial isolates paired with longitudinal multiomics data enables mechanistic microbiome research.</title>
        <authorList>
            <person name="Poyet M."/>
            <person name="Groussin M."/>
            <person name="Gibbons S.M."/>
            <person name="Avila-Pacheco J."/>
            <person name="Jiang X."/>
            <person name="Kearney S.M."/>
            <person name="Perrotta A.R."/>
            <person name="Berdy B."/>
            <person name="Zhao S."/>
            <person name="Lieberman T.D."/>
            <person name="Swanson P.K."/>
            <person name="Smith M."/>
            <person name="Roesemann S."/>
            <person name="Alexander J.E."/>
            <person name="Rich S.A."/>
            <person name="Livny J."/>
            <person name="Vlamakis H."/>
            <person name="Clish C."/>
            <person name="Bullock K."/>
            <person name="Deik A."/>
            <person name="Scott J."/>
            <person name="Pierce K.A."/>
            <person name="Xavier R.J."/>
            <person name="Alm E.J."/>
        </authorList>
    </citation>
    <scope>NUCLEOTIDE SEQUENCE [LARGE SCALE GENOMIC DNA]</scope>
    <source>
        <strain evidence="3 4">BIOML-A198</strain>
    </source>
</reference>
<dbReference type="AlphaFoldDB" id="A0A173U984"/>
<evidence type="ECO:0000313" key="3">
    <source>
        <dbReference type="EMBL" id="MTK22497.1"/>
    </source>
</evidence>
<dbReference type="Pfam" id="PF13739">
    <property type="entry name" value="PdaC"/>
    <property type="match status" value="1"/>
</dbReference>
<evidence type="ECO:0000259" key="2">
    <source>
        <dbReference type="Pfam" id="PF13739"/>
    </source>
</evidence>
<dbReference type="Gene3D" id="3.90.640.20">
    <property type="entry name" value="Heat-shock cognate protein, ATPase"/>
    <property type="match status" value="1"/>
</dbReference>
<dbReference type="Pfam" id="PF11738">
    <property type="entry name" value="DUF3298"/>
    <property type="match status" value="1"/>
</dbReference>
<protein>
    <submittedName>
        <fullName evidence="3">DUF3298 domain-containing protein</fullName>
    </submittedName>
</protein>
<dbReference type="RefSeq" id="WP_006784317.1">
    <property type="nucleotide sequence ID" value="NZ_CAJJOK010000008.1"/>
</dbReference>
<organism evidence="3 4">
    <name type="scientific">Turicibacter sanguinis</name>
    <dbReference type="NCBI Taxonomy" id="154288"/>
    <lineage>
        <taxon>Bacteria</taxon>
        <taxon>Bacillati</taxon>
        <taxon>Bacillota</taxon>
        <taxon>Erysipelotrichia</taxon>
        <taxon>Erysipelotrichales</taxon>
        <taxon>Turicibacteraceae</taxon>
        <taxon>Turicibacter</taxon>
    </lineage>
</organism>
<accession>A0A173U984</accession>
<evidence type="ECO:0000259" key="1">
    <source>
        <dbReference type="Pfam" id="PF11738"/>
    </source>
</evidence>
<sequence length="235" mass="27656">MKKRWLFLSFIAMCLLCEIKIYAKDSLNYVNTVKEEHTESPLLKIDLTVPGLSNTSFPELEKDINNDILHKVNSKIEEVTHESEQYYEAFMASHSKEDQFIPLEVLVTYDIKKENADVLSFELTLFKSFLSAQTEEYFYNIDLTTGKMLTLEDFFGPTYKEIINPQIKQQIAQREKHENQLFFHDENEFQSISDHQKFYLNEQNQIVIVFDKYDIAPGYMGFPEFIVDQETTSTH</sequence>
<proteinExistence type="predicted"/>
<comment type="caution">
    <text evidence="3">The sequence shown here is derived from an EMBL/GenBank/DDBJ whole genome shotgun (WGS) entry which is preliminary data.</text>
</comment>
<dbReference type="InterPro" id="IPR021729">
    <property type="entry name" value="DUF3298"/>
</dbReference>
<evidence type="ECO:0000313" key="4">
    <source>
        <dbReference type="Proteomes" id="UP000487649"/>
    </source>
</evidence>
<name>A0A173U984_9FIRM</name>
<dbReference type="GeneID" id="60059022"/>
<dbReference type="Gene3D" id="3.30.565.40">
    <property type="entry name" value="Fervidobacterium nodosum Rt17-B1 like"/>
    <property type="match status" value="1"/>
</dbReference>
<feature type="domain" description="DUF3298" evidence="1">
    <location>
        <begin position="152"/>
        <end position="227"/>
    </location>
</feature>
<dbReference type="Proteomes" id="UP000487649">
    <property type="component" value="Unassembled WGS sequence"/>
</dbReference>
<dbReference type="InterPro" id="IPR025303">
    <property type="entry name" value="PdaC"/>
</dbReference>
<gene>
    <name evidence="3" type="ORF">GMA92_13850</name>
</gene>
<dbReference type="InterPro" id="IPR037126">
    <property type="entry name" value="PdaC/RsiV-like_sf"/>
</dbReference>